<keyword evidence="1" id="KW-0539">Nucleus</keyword>
<accession>A0A8J5QFR7</accession>
<dbReference type="InterPro" id="IPR001138">
    <property type="entry name" value="Zn2Cys6_DnaBD"/>
</dbReference>
<dbReference type="SMART" id="SM00066">
    <property type="entry name" value="GAL4"/>
    <property type="match status" value="1"/>
</dbReference>
<dbReference type="GO" id="GO:0000981">
    <property type="term" value="F:DNA-binding transcription factor activity, RNA polymerase II-specific"/>
    <property type="evidence" value="ECO:0007669"/>
    <property type="project" value="InterPro"/>
</dbReference>
<evidence type="ECO:0000313" key="4">
    <source>
        <dbReference type="Proteomes" id="UP000694255"/>
    </source>
</evidence>
<dbReference type="CDD" id="cd00067">
    <property type="entry name" value="GAL4"/>
    <property type="match status" value="1"/>
</dbReference>
<dbReference type="GO" id="GO:0008270">
    <property type="term" value="F:zinc ion binding"/>
    <property type="evidence" value="ECO:0007669"/>
    <property type="project" value="InterPro"/>
</dbReference>
<dbReference type="GeneID" id="73472010"/>
<dbReference type="GO" id="GO:0003677">
    <property type="term" value="F:DNA binding"/>
    <property type="evidence" value="ECO:0007669"/>
    <property type="project" value="InterPro"/>
</dbReference>
<organism evidence="3 4">
    <name type="scientific">[Candida] subhashii</name>
    <dbReference type="NCBI Taxonomy" id="561895"/>
    <lineage>
        <taxon>Eukaryota</taxon>
        <taxon>Fungi</taxon>
        <taxon>Dikarya</taxon>
        <taxon>Ascomycota</taxon>
        <taxon>Saccharomycotina</taxon>
        <taxon>Pichiomycetes</taxon>
        <taxon>Debaryomycetaceae</taxon>
        <taxon>Spathaspora</taxon>
    </lineage>
</organism>
<evidence type="ECO:0000313" key="3">
    <source>
        <dbReference type="EMBL" id="KAG7661318.1"/>
    </source>
</evidence>
<dbReference type="OrthoDB" id="3266505at2759"/>
<dbReference type="Pfam" id="PF00172">
    <property type="entry name" value="Zn_clus"/>
    <property type="match status" value="1"/>
</dbReference>
<dbReference type="Pfam" id="PF04082">
    <property type="entry name" value="Fungal_trans"/>
    <property type="match status" value="1"/>
</dbReference>
<dbReference type="GO" id="GO:0006351">
    <property type="term" value="P:DNA-templated transcription"/>
    <property type="evidence" value="ECO:0007669"/>
    <property type="project" value="InterPro"/>
</dbReference>
<reference evidence="3 4" key="1">
    <citation type="journal article" date="2021" name="DNA Res.">
        <title>Genome analysis of Candida subhashii reveals its hybrid nature and dual mitochondrial genome conformations.</title>
        <authorList>
            <person name="Mixao V."/>
            <person name="Hegedusova E."/>
            <person name="Saus E."/>
            <person name="Pryszcz L.P."/>
            <person name="Cillingova A."/>
            <person name="Nosek J."/>
            <person name="Gabaldon T."/>
        </authorList>
    </citation>
    <scope>NUCLEOTIDE SEQUENCE [LARGE SCALE GENOMIC DNA]</scope>
    <source>
        <strain evidence="3 4">CBS 10753</strain>
    </source>
</reference>
<dbReference type="SMART" id="SM00906">
    <property type="entry name" value="Fungal_trans"/>
    <property type="match status" value="1"/>
</dbReference>
<dbReference type="PROSITE" id="PS50048">
    <property type="entry name" value="ZN2_CY6_FUNGAL_2"/>
    <property type="match status" value="1"/>
</dbReference>
<evidence type="ECO:0000256" key="1">
    <source>
        <dbReference type="ARBA" id="ARBA00023242"/>
    </source>
</evidence>
<dbReference type="Proteomes" id="UP000694255">
    <property type="component" value="Unassembled WGS sequence"/>
</dbReference>
<dbReference type="InterPro" id="IPR007219">
    <property type="entry name" value="XnlR_reg_dom"/>
</dbReference>
<dbReference type="PANTHER" id="PTHR46910:SF39">
    <property type="entry name" value="ZN(II)2CYS6 TRANSCRIPTION FACTOR (EUROFUNG)"/>
    <property type="match status" value="1"/>
</dbReference>
<evidence type="ECO:0000259" key="2">
    <source>
        <dbReference type="PROSITE" id="PS50048"/>
    </source>
</evidence>
<feature type="domain" description="Zn(2)-C6 fungal-type" evidence="2">
    <location>
        <begin position="21"/>
        <end position="53"/>
    </location>
</feature>
<dbReference type="PROSITE" id="PS00463">
    <property type="entry name" value="ZN2_CY6_FUNGAL_1"/>
    <property type="match status" value="1"/>
</dbReference>
<name>A0A8J5QFR7_9ASCO</name>
<dbReference type="EMBL" id="JAGSYN010000222">
    <property type="protein sequence ID" value="KAG7661318.1"/>
    <property type="molecule type" value="Genomic_DNA"/>
</dbReference>
<sequence length="687" mass="78254">MGGRNVQKPKPLKVYGRSHYACTRCKISKIKCSGEKPACANCKGVNKQDQCVYPTKDRKIVIMESDLNKLHERVEYLESLLNASGTGTSSSIQGLPLTMANPITGSVATTSTSSTTTMAAPIEINISNNVMNGVKLVDFYSPEFDNYSLQYNLLLACQSKLPEKTYALNLLNKVFSTYNQEFYLLDVKEFLQLANDIYDLFDGLQSQQQGRPQSLQSQFDVQQSPRSITQTQICYFFVLLAFGEQLLNVKTDENKYPGMEYYLLAEHLFRLTSSEVDLTFIQCALLLGLYSANLSRYNTVYIYLGVAARAAVAQGYHRQKDIPLNKTPEEKHMLGVHGERAKRLWWTVFVIDTIWATKTVHFQFTDTDVDLPTENVYDLGDAFDSNILEINVHLTKYVAKFVRLIYGPNIRTFSINYINTDQFNQKLLLKNISSSSEDLTKNFEYPLLTQFKNIDYLRSGSRSIANLFLRYHYLITLITKPLLSLILEPTASQFIENFQDVEATISKGIFTSCATIDIVCRLYTSQKIFILGYWDSQHLFTAILMVLIAGINGKRYPQLNRGVALLKYMAEMGNIGARTCFQKLYDINSMLQSSQLQFVLDLSVTINAIVIDEKIDYYSPPVGIVPASSEKKQHQFEARDAIPYLPERYTNTIEGIDTFFDDTKNHLNQESRNFYLSLINQIQGWDD</sequence>
<dbReference type="AlphaFoldDB" id="A0A8J5QFR7"/>
<dbReference type="RefSeq" id="XP_049261551.1">
    <property type="nucleotide sequence ID" value="XM_049409251.1"/>
</dbReference>
<keyword evidence="4" id="KW-1185">Reference proteome</keyword>
<gene>
    <name evidence="3" type="ORF">J8A68_005210</name>
</gene>
<comment type="caution">
    <text evidence="3">The sequence shown here is derived from an EMBL/GenBank/DDBJ whole genome shotgun (WGS) entry which is preliminary data.</text>
</comment>
<dbReference type="CDD" id="cd12148">
    <property type="entry name" value="fungal_TF_MHR"/>
    <property type="match status" value="1"/>
</dbReference>
<protein>
    <recommendedName>
        <fullName evidence="2">Zn(2)-C6 fungal-type domain-containing protein</fullName>
    </recommendedName>
</protein>
<proteinExistence type="predicted"/>
<dbReference type="InterPro" id="IPR050987">
    <property type="entry name" value="AtrR-like"/>
</dbReference>
<dbReference type="PANTHER" id="PTHR46910">
    <property type="entry name" value="TRANSCRIPTION FACTOR PDR1"/>
    <property type="match status" value="1"/>
</dbReference>